<evidence type="ECO:0000313" key="2">
    <source>
        <dbReference type="Proteomes" id="UP000276133"/>
    </source>
</evidence>
<reference evidence="1 2" key="1">
    <citation type="journal article" date="2018" name="Sci. Rep.">
        <title>Genomic signatures of local adaptation to the degree of environmental predictability in rotifers.</title>
        <authorList>
            <person name="Franch-Gras L."/>
            <person name="Hahn C."/>
            <person name="Garcia-Roger E.M."/>
            <person name="Carmona M.J."/>
            <person name="Serra M."/>
            <person name="Gomez A."/>
        </authorList>
    </citation>
    <scope>NUCLEOTIDE SEQUENCE [LARGE SCALE GENOMIC DNA]</scope>
    <source>
        <strain evidence="1">HYR1</strain>
    </source>
</reference>
<protein>
    <submittedName>
        <fullName evidence="1">Uncharacterized protein</fullName>
    </submittedName>
</protein>
<sequence length="84" mass="9902">MIGLCKTLLDLGYIYWMNKEKIHDIMIKSYSDSSVFVDSDVCFMILLYTVLIWQKILITTKFSVQSPFLINPEYLSITLEKNFH</sequence>
<organism evidence="1 2">
    <name type="scientific">Brachionus plicatilis</name>
    <name type="common">Marine rotifer</name>
    <name type="synonym">Brachionus muelleri</name>
    <dbReference type="NCBI Taxonomy" id="10195"/>
    <lineage>
        <taxon>Eukaryota</taxon>
        <taxon>Metazoa</taxon>
        <taxon>Spiralia</taxon>
        <taxon>Gnathifera</taxon>
        <taxon>Rotifera</taxon>
        <taxon>Eurotatoria</taxon>
        <taxon>Monogononta</taxon>
        <taxon>Pseudotrocha</taxon>
        <taxon>Ploima</taxon>
        <taxon>Brachionidae</taxon>
        <taxon>Brachionus</taxon>
    </lineage>
</organism>
<evidence type="ECO:0000313" key="1">
    <source>
        <dbReference type="EMBL" id="RNA41977.1"/>
    </source>
</evidence>
<dbReference type="Proteomes" id="UP000276133">
    <property type="component" value="Unassembled WGS sequence"/>
</dbReference>
<name>A0A3M7T207_BRAPC</name>
<proteinExistence type="predicted"/>
<comment type="caution">
    <text evidence="1">The sequence shown here is derived from an EMBL/GenBank/DDBJ whole genome shotgun (WGS) entry which is preliminary data.</text>
</comment>
<dbReference type="EMBL" id="REGN01000430">
    <property type="protein sequence ID" value="RNA41977.1"/>
    <property type="molecule type" value="Genomic_DNA"/>
</dbReference>
<accession>A0A3M7T207</accession>
<dbReference type="AlphaFoldDB" id="A0A3M7T207"/>
<keyword evidence="2" id="KW-1185">Reference proteome</keyword>
<gene>
    <name evidence="1" type="ORF">BpHYR1_031516</name>
</gene>